<dbReference type="InterPro" id="IPR024731">
    <property type="entry name" value="NELL2-like_EGF"/>
</dbReference>
<keyword evidence="3 13" id="KW-0812">Transmembrane</keyword>
<dbReference type="GO" id="GO:0005509">
    <property type="term" value="F:calcium ion binding"/>
    <property type="evidence" value="ECO:0007669"/>
    <property type="project" value="InterPro"/>
</dbReference>
<dbReference type="SMART" id="SM00181">
    <property type="entry name" value="EGF"/>
    <property type="match status" value="19"/>
</dbReference>
<keyword evidence="2 11" id="KW-0245">EGF-like domain</keyword>
<comment type="caution">
    <text evidence="11">Lacks conserved residue(s) required for the propagation of feature annotation.</text>
</comment>
<dbReference type="SMART" id="SM00554">
    <property type="entry name" value="FAS1"/>
    <property type="match status" value="6"/>
</dbReference>
<dbReference type="InterPro" id="IPR002049">
    <property type="entry name" value="LE_dom"/>
</dbReference>
<accession>A0A8C4VB45</accession>
<dbReference type="FunFam" id="2.30.180.10:FF:000020">
    <property type="entry name" value="Stabilin 2"/>
    <property type="match status" value="1"/>
</dbReference>
<evidence type="ECO:0000256" key="3">
    <source>
        <dbReference type="ARBA" id="ARBA00022692"/>
    </source>
</evidence>
<feature type="domain" description="FAS1" evidence="15">
    <location>
        <begin position="344"/>
        <end position="480"/>
    </location>
</feature>
<dbReference type="OrthoDB" id="286301at2759"/>
<dbReference type="FunFam" id="2.10.25.10:FF:000278">
    <property type="entry name" value="Stabilin 2"/>
    <property type="match status" value="1"/>
</dbReference>
<evidence type="ECO:0000256" key="7">
    <source>
        <dbReference type="ARBA" id="ARBA00023157"/>
    </source>
</evidence>
<dbReference type="PROSITE" id="PS50213">
    <property type="entry name" value="FAS1"/>
    <property type="match status" value="6"/>
</dbReference>
<reference evidence="17" key="1">
    <citation type="submission" date="2025-08" db="UniProtKB">
        <authorList>
            <consortium name="Ensembl"/>
        </authorList>
    </citation>
    <scope>IDENTIFICATION</scope>
</reference>
<evidence type="ECO:0000256" key="2">
    <source>
        <dbReference type="ARBA" id="ARBA00022536"/>
    </source>
</evidence>
<feature type="transmembrane region" description="Helical" evidence="13">
    <location>
        <begin position="2334"/>
        <end position="2354"/>
    </location>
</feature>
<evidence type="ECO:0000259" key="16">
    <source>
        <dbReference type="PROSITE" id="PS50963"/>
    </source>
</evidence>
<dbReference type="InterPro" id="IPR000538">
    <property type="entry name" value="Link_dom"/>
</dbReference>
<feature type="domain" description="EGF-like" evidence="14">
    <location>
        <begin position="1954"/>
        <end position="1992"/>
    </location>
</feature>
<dbReference type="InterPro" id="IPR056806">
    <property type="entry name" value="EGF_STAB1-2"/>
</dbReference>
<feature type="disulfide bond" evidence="11">
    <location>
        <begin position="1859"/>
        <end position="1868"/>
    </location>
</feature>
<feature type="domain" description="EGF-like" evidence="14">
    <location>
        <begin position="1829"/>
        <end position="1869"/>
    </location>
</feature>
<keyword evidence="9" id="KW-0325">Glycoprotein</keyword>
<dbReference type="Ensembl" id="ENSFTIT00000026388.1">
    <property type="protein sequence ID" value="ENSFTIP00000025321.1"/>
    <property type="gene ID" value="ENSFTIG00000016115.1"/>
</dbReference>
<evidence type="ECO:0000256" key="13">
    <source>
        <dbReference type="SAM" id="Phobius"/>
    </source>
</evidence>
<keyword evidence="5 13" id="KW-1133">Transmembrane helix</keyword>
<dbReference type="Gene3D" id="3.10.100.10">
    <property type="entry name" value="Mannose-Binding Protein A, subunit A"/>
    <property type="match status" value="1"/>
</dbReference>
<evidence type="ECO:0000313" key="17">
    <source>
        <dbReference type="Ensembl" id="ENSFTIP00000025321.1"/>
    </source>
</evidence>
<dbReference type="SUPFAM" id="SSF57196">
    <property type="entry name" value="EGF/Laminin"/>
    <property type="match status" value="4"/>
</dbReference>
<evidence type="ECO:0000256" key="12">
    <source>
        <dbReference type="PROSITE-ProRule" id="PRU00323"/>
    </source>
</evidence>
<feature type="disulfide bond" evidence="12">
    <location>
        <begin position="2116"/>
        <end position="2137"/>
    </location>
</feature>
<evidence type="ECO:0000256" key="11">
    <source>
        <dbReference type="PROSITE-ProRule" id="PRU00076"/>
    </source>
</evidence>
<keyword evidence="6 13" id="KW-0472">Membrane</keyword>
<keyword evidence="7 11" id="KW-1015">Disulfide bond</keyword>
<dbReference type="GO" id="GO:0006897">
    <property type="term" value="P:endocytosis"/>
    <property type="evidence" value="ECO:0007669"/>
    <property type="project" value="UniProtKB-ARBA"/>
</dbReference>
<dbReference type="Pfam" id="PF24887">
    <property type="entry name" value="EGF_STAB1-2"/>
    <property type="match status" value="1"/>
</dbReference>
<feature type="disulfide bond" evidence="11">
    <location>
        <begin position="719"/>
        <end position="728"/>
    </location>
</feature>
<feature type="domain" description="EGF-like" evidence="14">
    <location>
        <begin position="1246"/>
        <end position="1284"/>
    </location>
</feature>
<dbReference type="InterPro" id="IPR000742">
    <property type="entry name" value="EGF"/>
</dbReference>
<evidence type="ECO:0000256" key="5">
    <source>
        <dbReference type="ARBA" id="ARBA00022989"/>
    </source>
</evidence>
<dbReference type="InterPro" id="IPR016187">
    <property type="entry name" value="CTDL_fold"/>
</dbReference>
<proteinExistence type="predicted"/>
<dbReference type="PROSITE" id="PS00022">
    <property type="entry name" value="EGF_1"/>
    <property type="match status" value="6"/>
</dbReference>
<evidence type="ECO:0000256" key="1">
    <source>
        <dbReference type="ARBA" id="ARBA00004479"/>
    </source>
</evidence>
<dbReference type="GO" id="GO:0016020">
    <property type="term" value="C:membrane"/>
    <property type="evidence" value="ECO:0007669"/>
    <property type="project" value="UniProtKB-SubCell"/>
</dbReference>
<dbReference type="SUPFAM" id="SSF56436">
    <property type="entry name" value="C-type lectin-like"/>
    <property type="match status" value="1"/>
</dbReference>
<feature type="domain" description="EGF-like" evidence="14">
    <location>
        <begin position="1995"/>
        <end position="2037"/>
    </location>
</feature>
<dbReference type="OMA" id="NNKSEMW"/>
<protein>
    <submittedName>
        <fullName evidence="17">Stabilin 2</fullName>
    </submittedName>
</protein>
<dbReference type="FunFam" id="3.10.100.10:FF:000001">
    <property type="entry name" value="Hyaluronan proteoglycan link protein 1"/>
    <property type="match status" value="1"/>
</dbReference>
<evidence type="ECO:0000256" key="4">
    <source>
        <dbReference type="ARBA" id="ARBA00022737"/>
    </source>
</evidence>
<evidence type="ECO:0000313" key="18">
    <source>
        <dbReference type="Proteomes" id="UP000694562"/>
    </source>
</evidence>
<keyword evidence="10" id="KW-0424">Laminin EGF-like domain</keyword>
<evidence type="ECO:0000256" key="8">
    <source>
        <dbReference type="ARBA" id="ARBA00023170"/>
    </source>
</evidence>
<dbReference type="Gene3D" id="2.170.300.10">
    <property type="entry name" value="Tie2 ligand-binding domain superfamily"/>
    <property type="match status" value="3"/>
</dbReference>
<dbReference type="FunFam" id="2.30.180.10:FF:000018">
    <property type="entry name" value="Stabilin 2"/>
    <property type="match status" value="1"/>
</dbReference>
<keyword evidence="8" id="KW-0675">Receptor</keyword>
<dbReference type="GO" id="GO:0005540">
    <property type="term" value="F:hyaluronic acid binding"/>
    <property type="evidence" value="ECO:0007669"/>
    <property type="project" value="InterPro"/>
</dbReference>
<dbReference type="Gene3D" id="2.10.25.10">
    <property type="entry name" value="Laminin"/>
    <property type="match status" value="9"/>
</dbReference>
<dbReference type="FunFam" id="2.10.25.10:FF:000448">
    <property type="entry name" value="Stabilin 2"/>
    <property type="match status" value="1"/>
</dbReference>
<feature type="domain" description="EGF-like" evidence="14">
    <location>
        <begin position="1876"/>
        <end position="1913"/>
    </location>
</feature>
<dbReference type="GO" id="GO:0007155">
    <property type="term" value="P:cell adhesion"/>
    <property type="evidence" value="ECO:0007669"/>
    <property type="project" value="InterPro"/>
</dbReference>
<feature type="domain" description="FAS1" evidence="15">
    <location>
        <begin position="2183"/>
        <end position="2318"/>
    </location>
</feature>
<feature type="domain" description="EGF-like" evidence="14">
    <location>
        <begin position="212"/>
        <end position="251"/>
    </location>
</feature>
<feature type="domain" description="FAS1" evidence="15">
    <location>
        <begin position="1045"/>
        <end position="1173"/>
    </location>
</feature>
<feature type="disulfide bond" evidence="11">
    <location>
        <begin position="1903"/>
        <end position="1912"/>
    </location>
</feature>
<dbReference type="PROSITE" id="PS50026">
    <property type="entry name" value="EGF_3"/>
    <property type="match status" value="12"/>
</dbReference>
<dbReference type="InterPro" id="IPR000782">
    <property type="entry name" value="FAS1_domain"/>
</dbReference>
<evidence type="ECO:0000259" key="15">
    <source>
        <dbReference type="PROSITE" id="PS50213"/>
    </source>
</evidence>
<dbReference type="FunFam" id="2.30.180.10:FF:000017">
    <property type="entry name" value="Stabilin 2"/>
    <property type="match status" value="1"/>
</dbReference>
<dbReference type="Gene3D" id="2.30.180.10">
    <property type="entry name" value="FAS1 domain"/>
    <property type="match status" value="7"/>
</dbReference>
<feature type="domain" description="FAS1" evidence="15">
    <location>
        <begin position="1484"/>
        <end position="1610"/>
    </location>
</feature>
<dbReference type="GO" id="GO:0005041">
    <property type="term" value="F:low-density lipoprotein particle receptor activity"/>
    <property type="evidence" value="ECO:0007669"/>
    <property type="project" value="TreeGrafter"/>
</dbReference>
<dbReference type="SMART" id="SM00179">
    <property type="entry name" value="EGF_CA"/>
    <property type="match status" value="3"/>
</dbReference>
<feature type="disulfide bond" evidence="11">
    <location>
        <begin position="1318"/>
        <end position="1327"/>
    </location>
</feature>
<feature type="domain" description="FAS1" evidence="15">
    <location>
        <begin position="1616"/>
        <end position="1757"/>
    </location>
</feature>
<dbReference type="Pfam" id="PF12947">
    <property type="entry name" value="EGF_3"/>
    <property type="match status" value="7"/>
</dbReference>
<dbReference type="Proteomes" id="UP000694562">
    <property type="component" value="Unplaced"/>
</dbReference>
<dbReference type="InterPro" id="IPR016186">
    <property type="entry name" value="C-type_lectin-like/link_sf"/>
</dbReference>
<feature type="disulfide bond" evidence="12">
    <location>
        <begin position="2092"/>
        <end position="2161"/>
    </location>
</feature>
<feature type="disulfide bond" evidence="11">
    <location>
        <begin position="1274"/>
        <end position="1283"/>
    </location>
</feature>
<name>A0A8C4VB45_FALTI</name>
<reference evidence="17" key="2">
    <citation type="submission" date="2025-09" db="UniProtKB">
        <authorList>
            <consortium name="Ensembl"/>
        </authorList>
    </citation>
    <scope>IDENTIFICATION</scope>
</reference>
<sequence length="2424" mass="263862">KLGVILLNQFGNTMKKQCDQKLLIRMKTQCVPCSLNLETQCPAGYTKITNGTGIPDCRYYLEMKTHTLSFLGCRHHCTKEFEQPECCQGHWGPDCMPCPGGAASPCNRRGHCSQGINGDGTSKKCSNSIKSNPFLHTVCNCVHGVCDSGITGDGRCTCLSGYKGLSCDQPIAECEALQCPVNSRCTASGEDGGQLQCTCLPNYHGDGTQCEPINPCSQKVCSPNANCVYLGPNRHKCTCQDGYRGDGQVCLPVDPCQAIYGNCPAQSTICIYDGPGKSHCECKEHYTNFVPGKGCSMTDICETNNTCHKKAKCSTVAPGRITCTCQRGSVGNGYVCYGNVMERLRDLNSEVGGQWQGKLTSALLLIENIYEWPLSTLGPFTVLVPTNKGLKGTNIKDLLNNKQKAQYFVKLHVIAGQLNTSTLNNTDVIYTLTGKSAEISKGEKDNQLRIRIQGGRRKGKLLQGNIIASNGILHIIDKSMDNVEPTFESRKEETIMSVLQDNGRYSQFTSLIEKTGLGMDLQQDNRPYTVFVPSNEALSNMKAEALDYLLSAENNDITVLSIDLYSFQLDIASLVSIEHIRSMAKQFIYFNRTSTGQVLVSGEEMEETDIVAKNGRIHTLAGVLIPPTIIPILPHRCDETRSQVAMGVCASCLLCELAPCPQDSKPILTEGICFISQEPRCCKGFFGPDCRPCPGGFSKPCSGNGQCMDGLDGNGTCICAEAFQGSRCQFCSDPGKYGPQCNKECLCIYGTCDSRIDSDGICLPGSCRSGYTGKLCDKQIVPCEPSLQLCHAHADCQLSDVHAFPPEPVPLHPSQAECIQTGPGEHTCICQAGWTGDGRECSAINNCLLPTTAGCHENATCIYVGPGQNDCKCKDGFRGNGIECTPINSCLEQNGKCHHLYNSFSSPGWSQSTSHTPPCLKVTSLLSTTSNLTVLVPSLQAIENMDEDEKAFWMSKSNIPTLLKYHVLTGAYSFADFQNLSSSDILPTSLQSNFLHLAKENGHLRRTAFHPASDPCRCSHNMCTCADVGYVLPFQVLTPLHSSVMPRLLARLEQMPNYSIFRGYIVQYGLANEIEVANTYTVFAPDNDAIENYLRNKKSATLGEDQIRYHVVLDEKLLKNNLHNGMHRETMLGFSYQVGFFLHNGQLFINDAPISYTNVATDIGIIHGLGKVLDIQKNRCDINDTVIIVSGSVPVSPISVQAGEKKYCVLSENIRMYTIQIGCQPKCAKTVITRECCAGFFGQQCQPCPGKAGNACFGNGVCLDGINGTGTCECGDGFVGTACESCVEGKYGRNCDQACTCVHGRCSSGIDGDGSCECDVGWRGVTCETGECPLLFLGCLLLSNGTAYCKCAAGFEGNAIDACKTSNGGCSAKAECRRTTPGNRVCICNAGYTGDGIVCIEINPCLENNGGCDRNAECTQTGPNQAVCNCLKGYSGDGKKCTYISLCSQNNGGCSEFAICNDTELTERTCTCKHNYIGDGFKCRGNIFQELLRDSNTSRFYFHLEVRKDIAGPGPFTLFVPRTDVLNSDPRVKDWIAKGMMAQVLRYHMVGCASLLYNDLTTITNITSLQGDPIHISYSQNSLILNNKAEILLSDAVGTNGVIHVINQILVPSHMQDFPLKKVCAAHCHSQPRGFSTKNNLLGLINDPIHKPVTLFWPTDAAIRGLPQEQQDFLFKKSNTDKLVQYLKFHIVRDAAVLAYELPRSTSLKTLQGSNLSVSCGDNREIGALFLNDRQCKIVERQLEFDGGIAYGINCLLTDPSLGGRCDSFFTVDFMVSLLFRSPTLTKTQPEGIHWCTYESYGLRRGGCRRNCSVVIHTAKCCKGYFGPDCQACPGGAETPCNNHGSCDDGYTGTGECHCNSGFNGTSCELCLPGRYGSSCRPCECKTNGQCDEGYSGTGRCFCETGWTGRLCSAFPTALPPVCSPSCSANAVCTENNTCQCKPFYNGDGITCTAADLCKQNNGGCHKAAECTQLEVKVFCSCQKGYKGDGFTCLPINPCADGFNGGCHEHAICTVVGPDKRKCECKNNYIGDGLNCSVMQLPLDRCLQDNGQCHPDADCTDLHFQDTTVGVFHLRSPQGQYKMSYEKAKEACANESATIATYNQLLYAQKARYHLCAAGWLDGERVGYPTAFSSPNCGSGYVGIVDYGRRVNLSETWDVFCYREKEVNCTCKPGYVGDGFSCSGNLLQVLMSFPTLTNFLSDIMAYSNSSRKGRDFLRYLMDLSVHATLFAPNDSGLRENETLSGRDIEYHLSNASIMFYEDLTNGTTLLTRLGEKLLITNTKGQEHQSEIRYVDGTPIVQWDIIASNGIIHVISEPLKAPPAPAPLHTGAGTGIFFGICLVTGIVAFIGYSYLRFKKRNTGFQHFKVGGKQECKAWRQRFPRPTAPPKLTASYFAPPESSPLGKQVISHRKDTCSLPPPPLYC</sequence>
<dbReference type="SUPFAM" id="SSF82153">
    <property type="entry name" value="FAS1 domain"/>
    <property type="match status" value="7"/>
</dbReference>
<dbReference type="SMART" id="SM00445">
    <property type="entry name" value="LINK"/>
    <property type="match status" value="1"/>
</dbReference>
<feature type="domain" description="FAS1" evidence="15">
    <location>
        <begin position="492"/>
        <end position="624"/>
    </location>
</feature>
<feature type="domain" description="EGF-like" evidence="14">
    <location>
        <begin position="170"/>
        <end position="211"/>
    </location>
</feature>
<evidence type="ECO:0000256" key="10">
    <source>
        <dbReference type="ARBA" id="ARBA00023292"/>
    </source>
</evidence>
<dbReference type="Pfam" id="PF02469">
    <property type="entry name" value="Fasciclin"/>
    <property type="match status" value="7"/>
</dbReference>
<dbReference type="PROSITE" id="PS50963">
    <property type="entry name" value="LINK_2"/>
    <property type="match status" value="1"/>
</dbReference>
<dbReference type="CDD" id="cd00055">
    <property type="entry name" value="EGF_Lam"/>
    <property type="match status" value="1"/>
</dbReference>
<feature type="domain" description="EGF-like" evidence="14">
    <location>
        <begin position="1401"/>
        <end position="1442"/>
    </location>
</feature>
<feature type="disulfide bond" evidence="11">
    <location>
        <begin position="1299"/>
        <end position="1316"/>
    </location>
</feature>
<comment type="subcellular location">
    <subcellularLocation>
        <location evidence="1">Membrane</location>
        <topology evidence="1">Single-pass type I membrane protein</topology>
    </subcellularLocation>
</comment>
<dbReference type="PANTHER" id="PTHR24038">
    <property type="entry name" value="STABILIN"/>
    <property type="match status" value="1"/>
</dbReference>
<dbReference type="InterPro" id="IPR001881">
    <property type="entry name" value="EGF-like_Ca-bd_dom"/>
</dbReference>
<feature type="domain" description="EGF-like" evidence="14">
    <location>
        <begin position="1359"/>
        <end position="1400"/>
    </location>
</feature>
<evidence type="ECO:0000259" key="14">
    <source>
        <dbReference type="PROSITE" id="PS50026"/>
    </source>
</evidence>
<feature type="domain" description="Link" evidence="16">
    <location>
        <begin position="2070"/>
        <end position="2163"/>
    </location>
</feature>
<dbReference type="Pfam" id="PF00193">
    <property type="entry name" value="Xlink"/>
    <property type="match status" value="1"/>
</dbReference>
<feature type="domain" description="EGF-like" evidence="14">
    <location>
        <begin position="1291"/>
        <end position="1328"/>
    </location>
</feature>
<dbReference type="PROSITE" id="PS01186">
    <property type="entry name" value="EGF_2"/>
    <property type="match status" value="8"/>
</dbReference>
<dbReference type="FunFam" id="2.30.180.10:FF:000005">
    <property type="entry name" value="Stabilin 2"/>
    <property type="match status" value="2"/>
</dbReference>
<dbReference type="FunFam" id="2.10.25.10:FF:000040">
    <property type="entry name" value="Stabilin 2"/>
    <property type="match status" value="4"/>
</dbReference>
<feature type="domain" description="EGF-like" evidence="14">
    <location>
        <begin position="843"/>
        <end position="885"/>
    </location>
</feature>
<feature type="domain" description="EGF-like" evidence="14">
    <location>
        <begin position="689"/>
        <end position="729"/>
    </location>
</feature>
<dbReference type="GO" id="GO:0030169">
    <property type="term" value="F:low-density lipoprotein particle binding"/>
    <property type="evidence" value="ECO:0007669"/>
    <property type="project" value="TreeGrafter"/>
</dbReference>
<dbReference type="InterPro" id="IPR036378">
    <property type="entry name" value="FAS1_dom_sf"/>
</dbReference>
<evidence type="ECO:0000256" key="6">
    <source>
        <dbReference type="ARBA" id="ARBA00023136"/>
    </source>
</evidence>
<keyword evidence="18" id="KW-1185">Reference proteome</keyword>
<dbReference type="PANTHER" id="PTHR24038:SF0">
    <property type="entry name" value="STABILIN-2"/>
    <property type="match status" value="1"/>
</dbReference>
<keyword evidence="4" id="KW-0677">Repeat</keyword>
<evidence type="ECO:0000256" key="9">
    <source>
        <dbReference type="ARBA" id="ARBA00023180"/>
    </source>
</evidence>
<organism evidence="17 18">
    <name type="scientific">Falco tinnunculus</name>
    <name type="common">Common kestrel</name>
    <dbReference type="NCBI Taxonomy" id="100819"/>
    <lineage>
        <taxon>Eukaryota</taxon>
        <taxon>Metazoa</taxon>
        <taxon>Chordata</taxon>
        <taxon>Craniata</taxon>
        <taxon>Vertebrata</taxon>
        <taxon>Euteleostomi</taxon>
        <taxon>Archelosauria</taxon>
        <taxon>Archosauria</taxon>
        <taxon>Dinosauria</taxon>
        <taxon>Saurischia</taxon>
        <taxon>Theropoda</taxon>
        <taxon>Coelurosauria</taxon>
        <taxon>Aves</taxon>
        <taxon>Neognathae</taxon>
        <taxon>Neoaves</taxon>
        <taxon>Telluraves</taxon>
        <taxon>Australaves</taxon>
        <taxon>Falconiformes</taxon>
        <taxon>Falconidae</taxon>
        <taxon>Falco</taxon>
    </lineage>
</organism>